<dbReference type="Pfam" id="PF00254">
    <property type="entry name" value="FKBP_C"/>
    <property type="match status" value="1"/>
</dbReference>
<sequence length="197" mass="21446">MNKLSYALGMNIGRQFSEMGVENFSATDFAQAVADVLEGKTPALTPAEAQQQLELFIKEQEAREAKKGEAARKVGEDFLAENAKREGVKVTESGLQYMVLEAGLGKHPSATDNVKCHYEGRLIDGTVFDSSYRRGEPATFPLNGVISGWTEGLQLMGEGAKFRFFIPYNLAYGSRGAGASIPPYAALIFDVELIQVL</sequence>
<dbReference type="OrthoDB" id="9814548at2"/>
<evidence type="ECO:0000256" key="3">
    <source>
        <dbReference type="ARBA" id="ARBA00022729"/>
    </source>
</evidence>
<evidence type="ECO:0000313" key="9">
    <source>
        <dbReference type="EMBL" id="QFQ12681.1"/>
    </source>
</evidence>
<dbReference type="Gene3D" id="1.10.287.460">
    <property type="entry name" value="Peptidyl-prolyl cis-trans isomerase, FKBP-type, N-terminal domain"/>
    <property type="match status" value="1"/>
</dbReference>
<dbReference type="Pfam" id="PF01346">
    <property type="entry name" value="FKBP_N"/>
    <property type="match status" value="1"/>
</dbReference>
<dbReference type="AlphaFoldDB" id="A0A5P8E6S4"/>
<evidence type="ECO:0000256" key="2">
    <source>
        <dbReference type="ARBA" id="ARBA00006577"/>
    </source>
</evidence>
<dbReference type="PANTHER" id="PTHR43811:SF19">
    <property type="entry name" value="39 KDA FK506-BINDING NUCLEAR PROTEIN"/>
    <property type="match status" value="1"/>
</dbReference>
<dbReference type="InterPro" id="IPR036944">
    <property type="entry name" value="PPIase_FKBP_N_sf"/>
</dbReference>
<dbReference type="EMBL" id="CP033459">
    <property type="protein sequence ID" value="QFQ12681.1"/>
    <property type="molecule type" value="Genomic_DNA"/>
</dbReference>
<evidence type="ECO:0000256" key="1">
    <source>
        <dbReference type="ARBA" id="ARBA00000971"/>
    </source>
</evidence>
<protein>
    <recommendedName>
        <fullName evidence="7">Peptidyl-prolyl cis-trans isomerase</fullName>
        <ecNumber evidence="7">5.2.1.8</ecNumber>
    </recommendedName>
</protein>
<keyword evidence="10" id="KW-1185">Reference proteome</keyword>
<dbReference type="EC" id="5.2.1.8" evidence="7"/>
<organism evidence="9 10">
    <name type="scientific">Pseudoprevotella muciniphila</name>
    <dbReference type="NCBI Taxonomy" id="2133944"/>
    <lineage>
        <taxon>Bacteria</taxon>
        <taxon>Pseudomonadati</taxon>
        <taxon>Bacteroidota</taxon>
        <taxon>Bacteroidia</taxon>
        <taxon>Bacteroidales</taxon>
        <taxon>Prevotellaceae</taxon>
        <taxon>Pseudoprevotella</taxon>
    </lineage>
</organism>
<dbReference type="InterPro" id="IPR000774">
    <property type="entry name" value="PPIase_FKBP_N"/>
</dbReference>
<dbReference type="GO" id="GO:0003755">
    <property type="term" value="F:peptidyl-prolyl cis-trans isomerase activity"/>
    <property type="evidence" value="ECO:0007669"/>
    <property type="project" value="UniProtKB-UniRule"/>
</dbReference>
<keyword evidence="3" id="KW-0732">Signal</keyword>
<keyword evidence="4 6" id="KW-0697">Rotamase</keyword>
<dbReference type="PANTHER" id="PTHR43811">
    <property type="entry name" value="FKBP-TYPE PEPTIDYL-PROLYL CIS-TRANS ISOMERASE FKPA"/>
    <property type="match status" value="1"/>
</dbReference>
<comment type="similarity">
    <text evidence="2 7">Belongs to the FKBP-type PPIase family.</text>
</comment>
<dbReference type="RefSeq" id="WP_111899007.1">
    <property type="nucleotide sequence ID" value="NZ_CP033459.1"/>
</dbReference>
<dbReference type="NCBIfam" id="NF008602">
    <property type="entry name" value="PRK11570.1"/>
    <property type="match status" value="1"/>
</dbReference>
<dbReference type="InterPro" id="IPR046357">
    <property type="entry name" value="PPIase_dom_sf"/>
</dbReference>
<evidence type="ECO:0000256" key="5">
    <source>
        <dbReference type="ARBA" id="ARBA00023235"/>
    </source>
</evidence>
<accession>A0A5P8E6S4</accession>
<dbReference type="GO" id="GO:0006457">
    <property type="term" value="P:protein folding"/>
    <property type="evidence" value="ECO:0007669"/>
    <property type="project" value="InterPro"/>
</dbReference>
<feature type="domain" description="PPIase FKBP-type" evidence="8">
    <location>
        <begin position="111"/>
        <end position="197"/>
    </location>
</feature>
<keyword evidence="5 6" id="KW-0413">Isomerase</keyword>
<evidence type="ECO:0000256" key="6">
    <source>
        <dbReference type="PROSITE-ProRule" id="PRU00277"/>
    </source>
</evidence>
<dbReference type="SUPFAM" id="SSF54534">
    <property type="entry name" value="FKBP-like"/>
    <property type="match status" value="1"/>
</dbReference>
<evidence type="ECO:0000259" key="8">
    <source>
        <dbReference type="PROSITE" id="PS50059"/>
    </source>
</evidence>
<dbReference type="InterPro" id="IPR001179">
    <property type="entry name" value="PPIase_FKBP_dom"/>
</dbReference>
<dbReference type="PROSITE" id="PS50059">
    <property type="entry name" value="FKBP_PPIASE"/>
    <property type="match status" value="1"/>
</dbReference>
<name>A0A5P8E6S4_9BACT</name>
<dbReference type="FunFam" id="3.10.50.40:FF:000045">
    <property type="entry name" value="Peptidyl-prolyl cis-trans isomerase"/>
    <property type="match status" value="1"/>
</dbReference>
<evidence type="ECO:0000256" key="4">
    <source>
        <dbReference type="ARBA" id="ARBA00023110"/>
    </source>
</evidence>
<comment type="catalytic activity">
    <reaction evidence="1 6 7">
        <text>[protein]-peptidylproline (omega=180) = [protein]-peptidylproline (omega=0)</text>
        <dbReference type="Rhea" id="RHEA:16237"/>
        <dbReference type="Rhea" id="RHEA-COMP:10747"/>
        <dbReference type="Rhea" id="RHEA-COMP:10748"/>
        <dbReference type="ChEBI" id="CHEBI:83833"/>
        <dbReference type="ChEBI" id="CHEBI:83834"/>
        <dbReference type="EC" id="5.2.1.8"/>
    </reaction>
</comment>
<evidence type="ECO:0000256" key="7">
    <source>
        <dbReference type="RuleBase" id="RU003915"/>
    </source>
</evidence>
<reference evidence="9 10" key="1">
    <citation type="submission" date="2018-11" db="EMBL/GenBank/DDBJ databases">
        <authorList>
            <person name="Na S.W."/>
            <person name="Baik M."/>
        </authorList>
    </citation>
    <scope>NUCLEOTIDE SEQUENCE [LARGE SCALE GENOMIC DNA]</scope>
    <source>
        <strain evidence="9 10">E39</strain>
    </source>
</reference>
<proteinExistence type="inferred from homology"/>
<dbReference type="KEGG" id="alq:C7Y71_006425"/>
<dbReference type="Gene3D" id="3.10.50.40">
    <property type="match status" value="1"/>
</dbReference>
<evidence type="ECO:0000313" key="10">
    <source>
        <dbReference type="Proteomes" id="UP000249375"/>
    </source>
</evidence>
<dbReference type="Proteomes" id="UP000249375">
    <property type="component" value="Chromosome"/>
</dbReference>
<gene>
    <name evidence="9" type="ORF">C7Y71_006425</name>
</gene>